<dbReference type="GO" id="GO:0046475">
    <property type="term" value="P:glycerophospholipid catabolic process"/>
    <property type="evidence" value="ECO:0007669"/>
    <property type="project" value="TreeGrafter"/>
</dbReference>
<keyword evidence="13" id="KW-1185">Reference proteome</keyword>
<proteinExistence type="inferred from homology"/>
<dbReference type="InParanoid" id="A0A1Z5SSU5"/>
<evidence type="ECO:0000256" key="2">
    <source>
        <dbReference type="ARBA" id="ARBA00013274"/>
    </source>
</evidence>
<keyword evidence="5 9" id="KW-0442">Lipid degradation</keyword>
<dbReference type="PANTHER" id="PTHR10728">
    <property type="entry name" value="CYTOSOLIC PHOSPHOLIPASE A2"/>
    <property type="match status" value="1"/>
</dbReference>
<comment type="catalytic activity">
    <reaction evidence="8 10">
        <text>a 1-acyl-sn-glycero-3-phosphocholine + H2O = sn-glycerol 3-phosphocholine + a fatty acid + H(+)</text>
        <dbReference type="Rhea" id="RHEA:15177"/>
        <dbReference type="ChEBI" id="CHEBI:15377"/>
        <dbReference type="ChEBI" id="CHEBI:15378"/>
        <dbReference type="ChEBI" id="CHEBI:16870"/>
        <dbReference type="ChEBI" id="CHEBI:28868"/>
        <dbReference type="ChEBI" id="CHEBI:58168"/>
        <dbReference type="EC" id="3.1.1.5"/>
    </reaction>
</comment>
<protein>
    <recommendedName>
        <fullName evidence="2 10">Lysophospholipase</fullName>
        <ecNumber evidence="2 10">3.1.1.5</ecNumber>
    </recommendedName>
</protein>
<dbReference type="PROSITE" id="PS51210">
    <property type="entry name" value="PLA2C"/>
    <property type="match status" value="1"/>
</dbReference>
<keyword evidence="3 10" id="KW-0732">Signal</keyword>
<keyword evidence="7" id="KW-0325">Glycoprotein</keyword>
<organism evidence="12 13">
    <name type="scientific">Hortaea werneckii EXF-2000</name>
    <dbReference type="NCBI Taxonomy" id="1157616"/>
    <lineage>
        <taxon>Eukaryota</taxon>
        <taxon>Fungi</taxon>
        <taxon>Dikarya</taxon>
        <taxon>Ascomycota</taxon>
        <taxon>Pezizomycotina</taxon>
        <taxon>Dothideomycetes</taxon>
        <taxon>Dothideomycetidae</taxon>
        <taxon>Mycosphaerellales</taxon>
        <taxon>Teratosphaeriaceae</taxon>
        <taxon>Hortaea</taxon>
    </lineage>
</organism>
<dbReference type="VEuPathDB" id="FungiDB:BTJ68_12957"/>
<gene>
    <name evidence="12" type="ORF">BTJ68_12957</name>
</gene>
<dbReference type="Pfam" id="PF01735">
    <property type="entry name" value="PLA2_B"/>
    <property type="match status" value="1"/>
</dbReference>
<dbReference type="PANTHER" id="PTHR10728:SF33">
    <property type="entry name" value="LYSOPHOSPHOLIPASE 1-RELATED"/>
    <property type="match status" value="1"/>
</dbReference>
<dbReference type="FunFam" id="3.40.1090.10:FF:000010">
    <property type="entry name" value="Lysophospholipase"/>
    <property type="match status" value="1"/>
</dbReference>
<sequence>MRYNTLLTSAASAALLSTSEARVVTPNMDKFDTKPGITLANRALPANAPHGYVPQVSDCPSDTPRVRVADSLSQQEQEWLQVRRNNTIEPMRDLLGRLNITGLDTDEFINNNRNNASALPNIGIALSGGGYRAMLNGAGVVEAFDSRTPNSTGAGQLGGLLQSATYLAGLSGGNWMVGSMYTNNFTTISEIVSQNTPAEDSGSLWQLGNSIFEGPESDGIQLFDSVGYYASLADTVGNKDDAGFMITITDYWGRALSYQLVNATNGGPEYTFSSIARQDWFTNGEAPLPMLVADGRRPGETLVATNTTVFTFTPWELGSHDPTVYGFAPLRYVGTNFTEGSPTDDSQCVEGYDNVGFVMGTSSSLFNMALTQVNQTGTTGLFTNALQDALVSVLETIGENDYDIAYWVNPFYHFRNDTNPYASSEQLTLVDGGEDLQNIPLNPLIQPEREVDVIFAVDSSADTNETWPTQDSAANWPDGSSLMETYRRQQTPIGNGTAFPSIPGVDTFFNLGLNTKPTFFGCDASNLTGSAPLIVYMPNAPYIYTSNVSTFDLSYNDTERNAIILNGYNGATQGNGTLDEQWPTCVGCAIMSRSLNRTGTPVPDVCTQCFERYCWNGTTDSSDPQTYAPEIKLSEISVTSGASKLPESAMMLAVSLAAGLYMVM</sequence>
<feature type="chain" id="PRO_5011828742" description="Lysophospholipase" evidence="10">
    <location>
        <begin position="22"/>
        <end position="664"/>
    </location>
</feature>
<dbReference type="EMBL" id="MUNK01000275">
    <property type="protein sequence ID" value="OTA23797.1"/>
    <property type="molecule type" value="Genomic_DNA"/>
</dbReference>
<name>A0A1Z5SSU5_HORWE</name>
<dbReference type="EC" id="3.1.1.5" evidence="2 10"/>
<reference evidence="12 13" key="1">
    <citation type="submission" date="2017-01" db="EMBL/GenBank/DDBJ databases">
        <title>The recent genome duplication of the halophilic yeast Hortaea werneckii: insights from long-read sequencing.</title>
        <authorList>
            <person name="Sinha S."/>
            <person name="Flibotte S."/>
            <person name="Neira M."/>
            <person name="Lenassi M."/>
            <person name="Gostincar C."/>
            <person name="Stajich J.E."/>
            <person name="Nislow C.E."/>
        </authorList>
    </citation>
    <scope>NUCLEOTIDE SEQUENCE [LARGE SCALE GENOMIC DNA]</scope>
    <source>
        <strain evidence="12 13">EXF-2000</strain>
    </source>
</reference>
<evidence type="ECO:0000313" key="13">
    <source>
        <dbReference type="Proteomes" id="UP000194280"/>
    </source>
</evidence>
<evidence type="ECO:0000256" key="9">
    <source>
        <dbReference type="PROSITE-ProRule" id="PRU00555"/>
    </source>
</evidence>
<dbReference type="GO" id="GO:0004623">
    <property type="term" value="F:phospholipase A2 activity"/>
    <property type="evidence" value="ECO:0007669"/>
    <property type="project" value="TreeGrafter"/>
</dbReference>
<evidence type="ECO:0000256" key="7">
    <source>
        <dbReference type="ARBA" id="ARBA00023180"/>
    </source>
</evidence>
<dbReference type="FunCoup" id="A0A1Z5SSU5">
    <property type="interactions" value="129"/>
</dbReference>
<dbReference type="GO" id="GO:0004622">
    <property type="term" value="F:phosphatidylcholine lysophospholipase activity"/>
    <property type="evidence" value="ECO:0007669"/>
    <property type="project" value="UniProtKB-EC"/>
</dbReference>
<dbReference type="Gene3D" id="3.40.1090.10">
    <property type="entry name" value="Cytosolic phospholipase A2 catalytic domain"/>
    <property type="match status" value="1"/>
</dbReference>
<dbReference type="GO" id="GO:0005829">
    <property type="term" value="C:cytosol"/>
    <property type="evidence" value="ECO:0007669"/>
    <property type="project" value="TreeGrafter"/>
</dbReference>
<evidence type="ECO:0000256" key="10">
    <source>
        <dbReference type="RuleBase" id="RU362103"/>
    </source>
</evidence>
<dbReference type="OrthoDB" id="4084751at2759"/>
<feature type="signal peptide" evidence="10">
    <location>
        <begin position="1"/>
        <end position="21"/>
    </location>
</feature>
<evidence type="ECO:0000256" key="3">
    <source>
        <dbReference type="ARBA" id="ARBA00022729"/>
    </source>
</evidence>
<evidence type="ECO:0000256" key="1">
    <source>
        <dbReference type="ARBA" id="ARBA00008780"/>
    </source>
</evidence>
<feature type="domain" description="PLA2c" evidence="11">
    <location>
        <begin position="58"/>
        <end position="620"/>
    </location>
</feature>
<comment type="similarity">
    <text evidence="1 10">Belongs to the lysophospholipase family.</text>
</comment>
<evidence type="ECO:0000256" key="4">
    <source>
        <dbReference type="ARBA" id="ARBA00022801"/>
    </source>
</evidence>
<evidence type="ECO:0000256" key="8">
    <source>
        <dbReference type="ARBA" id="ARBA00049531"/>
    </source>
</evidence>
<dbReference type="STRING" id="1157616.A0A1Z5SSU5"/>
<dbReference type="SMART" id="SM00022">
    <property type="entry name" value="PLAc"/>
    <property type="match status" value="1"/>
</dbReference>
<comment type="caution">
    <text evidence="12">The sequence shown here is derived from an EMBL/GenBank/DDBJ whole genome shotgun (WGS) entry which is preliminary data.</text>
</comment>
<keyword evidence="6 9" id="KW-0443">Lipid metabolism</keyword>
<dbReference type="Proteomes" id="UP000194280">
    <property type="component" value="Unassembled WGS sequence"/>
</dbReference>
<dbReference type="GO" id="GO:0005783">
    <property type="term" value="C:endoplasmic reticulum"/>
    <property type="evidence" value="ECO:0007669"/>
    <property type="project" value="TreeGrafter"/>
</dbReference>
<evidence type="ECO:0000256" key="6">
    <source>
        <dbReference type="ARBA" id="ARBA00023098"/>
    </source>
</evidence>
<accession>A0A1Z5SSU5</accession>
<dbReference type="SUPFAM" id="SSF52151">
    <property type="entry name" value="FabD/lysophospholipase-like"/>
    <property type="match status" value="1"/>
</dbReference>
<evidence type="ECO:0000259" key="11">
    <source>
        <dbReference type="PROSITE" id="PS51210"/>
    </source>
</evidence>
<keyword evidence="4 9" id="KW-0378">Hydrolase</keyword>
<dbReference type="AlphaFoldDB" id="A0A1Z5SSU5"/>
<dbReference type="InterPro" id="IPR002642">
    <property type="entry name" value="LysoPLipase_cat_dom"/>
</dbReference>
<evidence type="ECO:0000313" key="12">
    <source>
        <dbReference type="EMBL" id="OTA23797.1"/>
    </source>
</evidence>
<evidence type="ECO:0000256" key="5">
    <source>
        <dbReference type="ARBA" id="ARBA00022963"/>
    </source>
</evidence>
<dbReference type="InterPro" id="IPR016035">
    <property type="entry name" value="Acyl_Trfase/lysoPLipase"/>
</dbReference>